<proteinExistence type="predicted"/>
<dbReference type="PANTHER" id="PTHR40279">
    <property type="entry name" value="PQQC-LIKE PROTEIN"/>
    <property type="match status" value="1"/>
</dbReference>
<gene>
    <name evidence="2" type="ORF">BUE93_01340</name>
</gene>
<dbReference type="RefSeq" id="WP_043625746.1">
    <property type="nucleotide sequence ID" value="NZ_CAWMOE010000033.1"/>
</dbReference>
<accession>A0A1S1WUU2</accession>
<organism evidence="2 3">
    <name type="scientific">Chromobacterium amazonense</name>
    <dbReference type="NCBI Taxonomy" id="1382803"/>
    <lineage>
        <taxon>Bacteria</taxon>
        <taxon>Pseudomonadati</taxon>
        <taxon>Pseudomonadota</taxon>
        <taxon>Betaproteobacteria</taxon>
        <taxon>Neisseriales</taxon>
        <taxon>Chromobacteriaceae</taxon>
        <taxon>Chromobacterium</taxon>
    </lineage>
</organism>
<protein>
    <recommendedName>
        <fullName evidence="4">Iron-containing redox enzyme family protein</fullName>
    </recommendedName>
</protein>
<dbReference type="Pfam" id="PF14518">
    <property type="entry name" value="Haem_oxygenas_2"/>
    <property type="match status" value="1"/>
</dbReference>
<dbReference type="SMART" id="SM01236">
    <property type="entry name" value="Haem_oxygenase_2"/>
    <property type="match status" value="1"/>
</dbReference>
<dbReference type="Proteomes" id="UP000239469">
    <property type="component" value="Unassembled WGS sequence"/>
</dbReference>
<name>A0A1S1WUU2_9NEIS</name>
<dbReference type="AlphaFoldDB" id="A0A1S1WUU2"/>
<reference evidence="2 3" key="1">
    <citation type="submission" date="2017-01" db="EMBL/GenBank/DDBJ databases">
        <title>New insights into the genetic diversity of Chromobacterium isolated from tropical freshwater lake.</title>
        <authorList>
            <person name="Santos A.B."/>
            <person name="Nascimento A.M."/>
            <person name="Da Silva P.C."/>
        </authorList>
    </citation>
    <scope>NUCLEOTIDE SEQUENCE [LARGE SCALE GENOMIC DNA]</scope>
    <source>
        <strain evidence="2 3">56AF</strain>
    </source>
</reference>
<dbReference type="InterPro" id="IPR016084">
    <property type="entry name" value="Haem_Oase-like_multi-hlx"/>
</dbReference>
<keyword evidence="1" id="KW-0560">Oxidoreductase</keyword>
<evidence type="ECO:0000256" key="1">
    <source>
        <dbReference type="ARBA" id="ARBA00023002"/>
    </source>
</evidence>
<dbReference type="SUPFAM" id="SSF48613">
    <property type="entry name" value="Heme oxygenase-like"/>
    <property type="match status" value="1"/>
</dbReference>
<comment type="caution">
    <text evidence="2">The sequence shown here is derived from an EMBL/GenBank/DDBJ whole genome shotgun (WGS) entry which is preliminary data.</text>
</comment>
<dbReference type="PANTHER" id="PTHR40279:SF3">
    <property type="entry name" value="4-AMINOBENZOATE SYNTHASE"/>
    <property type="match status" value="1"/>
</dbReference>
<dbReference type="GO" id="GO:0016491">
    <property type="term" value="F:oxidoreductase activity"/>
    <property type="evidence" value="ECO:0007669"/>
    <property type="project" value="UniProtKB-KW"/>
</dbReference>
<dbReference type="OrthoDB" id="9803968at2"/>
<dbReference type="EMBL" id="MTBD01000001">
    <property type="protein sequence ID" value="PRP72699.1"/>
    <property type="molecule type" value="Genomic_DNA"/>
</dbReference>
<evidence type="ECO:0008006" key="4">
    <source>
        <dbReference type="Google" id="ProtNLM"/>
    </source>
</evidence>
<dbReference type="InterPro" id="IPR039068">
    <property type="entry name" value="PqqC-like"/>
</dbReference>
<sequence>MDMQMALLESTKEQLIERIRSHSFLTRCRAGEVSLDELKIFLVQQGLYSAYFTRYLCAMMANLPSNEEVLELAENLFEELGLAPNSPRPHHLIYREMLEHYSVSLDGAQLLAGTRRLIDSMFQHCRNLNPAAGLGALCLGAEGLVPPMYGDIILGFEALGAARRDIEFFHIHVECDDGHAETIRDIMLDIASSAPEQIDLMLRAGHALVDARLEFFSSIEAAYREASSTQPAIA</sequence>
<dbReference type="Gene3D" id="1.20.910.10">
    <property type="entry name" value="Heme oxygenase-like"/>
    <property type="match status" value="1"/>
</dbReference>
<evidence type="ECO:0000313" key="3">
    <source>
        <dbReference type="Proteomes" id="UP000239469"/>
    </source>
</evidence>
<evidence type="ECO:0000313" key="2">
    <source>
        <dbReference type="EMBL" id="PRP72699.1"/>
    </source>
</evidence>